<proteinExistence type="predicted"/>
<evidence type="ECO:0000313" key="1">
    <source>
        <dbReference type="EMBL" id="ESW20168.1"/>
    </source>
</evidence>
<reference evidence="2" key="1">
    <citation type="journal article" date="2014" name="Nat. Genet.">
        <title>A reference genome for common bean and genome-wide analysis of dual domestications.</title>
        <authorList>
            <person name="Schmutz J."/>
            <person name="McClean P.E."/>
            <person name="Mamidi S."/>
            <person name="Wu G.A."/>
            <person name="Cannon S.B."/>
            <person name="Grimwood J."/>
            <person name="Jenkins J."/>
            <person name="Shu S."/>
            <person name="Song Q."/>
            <person name="Chavarro C."/>
            <person name="Torres-Torres M."/>
            <person name="Geffroy V."/>
            <person name="Moghaddam S.M."/>
            <person name="Gao D."/>
            <person name="Abernathy B."/>
            <person name="Barry K."/>
            <person name="Blair M."/>
            <person name="Brick M.A."/>
            <person name="Chovatia M."/>
            <person name="Gepts P."/>
            <person name="Goodstein D.M."/>
            <person name="Gonzales M."/>
            <person name="Hellsten U."/>
            <person name="Hyten D.L."/>
            <person name="Jia G."/>
            <person name="Kelly J.D."/>
            <person name="Kudrna D."/>
            <person name="Lee R."/>
            <person name="Richard M.M."/>
            <person name="Miklas P.N."/>
            <person name="Osorno J.M."/>
            <person name="Rodrigues J."/>
            <person name="Thareau V."/>
            <person name="Urrea C.A."/>
            <person name="Wang M."/>
            <person name="Yu Y."/>
            <person name="Zhang M."/>
            <person name="Wing R.A."/>
            <person name="Cregan P.B."/>
            <person name="Rokhsar D.S."/>
            <person name="Jackson S.A."/>
        </authorList>
    </citation>
    <scope>NUCLEOTIDE SEQUENCE [LARGE SCALE GENOMIC DNA]</scope>
    <source>
        <strain evidence="2">cv. G19833</strain>
    </source>
</reference>
<name>V7BT11_PHAVU</name>
<keyword evidence="2" id="KW-1185">Reference proteome</keyword>
<organism evidence="1 2">
    <name type="scientific">Phaseolus vulgaris</name>
    <name type="common">Kidney bean</name>
    <name type="synonym">French bean</name>
    <dbReference type="NCBI Taxonomy" id="3885"/>
    <lineage>
        <taxon>Eukaryota</taxon>
        <taxon>Viridiplantae</taxon>
        <taxon>Streptophyta</taxon>
        <taxon>Embryophyta</taxon>
        <taxon>Tracheophyta</taxon>
        <taxon>Spermatophyta</taxon>
        <taxon>Magnoliopsida</taxon>
        <taxon>eudicotyledons</taxon>
        <taxon>Gunneridae</taxon>
        <taxon>Pentapetalae</taxon>
        <taxon>rosids</taxon>
        <taxon>fabids</taxon>
        <taxon>Fabales</taxon>
        <taxon>Fabaceae</taxon>
        <taxon>Papilionoideae</taxon>
        <taxon>50 kb inversion clade</taxon>
        <taxon>NPAAA clade</taxon>
        <taxon>indigoferoid/millettioid clade</taxon>
        <taxon>Phaseoleae</taxon>
        <taxon>Phaseolus</taxon>
    </lineage>
</organism>
<dbReference type="Gramene" id="ESW20168">
    <property type="protein sequence ID" value="ESW20168"/>
    <property type="gene ID" value="PHAVU_006G186400g"/>
</dbReference>
<dbReference type="AlphaFoldDB" id="V7BT11"/>
<gene>
    <name evidence="1" type="ORF">PHAVU_006G186400g</name>
</gene>
<sequence length="180" mass="20171">MSIGVDPGRCRSESTRVDVDRSWHGMMLFRGDLGQNRPASVWVDLNRNRHRPIRIEDSLGETLLRSALADFRSWHVSMSSDRSGPLSMSSRVRLGRCHVESTLADIERSRSGSMLTGVGQVRYQPESARVDVDRRQPGPIFRVGLGKCRAQSFRVDFDQSRSGLMSSRVVPSVLSIVSLE</sequence>
<accession>V7BT11</accession>
<dbReference type="Proteomes" id="UP000000226">
    <property type="component" value="Chromosome 6"/>
</dbReference>
<evidence type="ECO:0000313" key="2">
    <source>
        <dbReference type="Proteomes" id="UP000000226"/>
    </source>
</evidence>
<dbReference type="EMBL" id="CM002293">
    <property type="protein sequence ID" value="ESW20168.1"/>
    <property type="molecule type" value="Genomic_DNA"/>
</dbReference>
<protein>
    <submittedName>
        <fullName evidence="1">Uncharacterized protein</fullName>
    </submittedName>
</protein>